<name>I3STF4_LOTJA</name>
<accession>I3STF4</accession>
<evidence type="ECO:0000313" key="1">
    <source>
        <dbReference type="EMBL" id="AFK43546.1"/>
    </source>
</evidence>
<dbReference type="AlphaFoldDB" id="I3STF4"/>
<sequence length="34" mass="3623">MHTIALYLPDLPRLVATAPISKQPGTHTTSMSSS</sequence>
<protein>
    <submittedName>
        <fullName evidence="1">Uncharacterized protein</fullName>
    </submittedName>
</protein>
<proteinExistence type="evidence at transcript level"/>
<organism evidence="1">
    <name type="scientific">Lotus japonicus</name>
    <name type="common">Lotus corniculatus var. japonicus</name>
    <dbReference type="NCBI Taxonomy" id="34305"/>
    <lineage>
        <taxon>Eukaryota</taxon>
        <taxon>Viridiplantae</taxon>
        <taxon>Streptophyta</taxon>
        <taxon>Embryophyta</taxon>
        <taxon>Tracheophyta</taxon>
        <taxon>Spermatophyta</taxon>
        <taxon>Magnoliopsida</taxon>
        <taxon>eudicotyledons</taxon>
        <taxon>Gunneridae</taxon>
        <taxon>Pentapetalae</taxon>
        <taxon>rosids</taxon>
        <taxon>fabids</taxon>
        <taxon>Fabales</taxon>
        <taxon>Fabaceae</taxon>
        <taxon>Papilionoideae</taxon>
        <taxon>50 kb inversion clade</taxon>
        <taxon>NPAAA clade</taxon>
        <taxon>Hologalegina</taxon>
        <taxon>robinioid clade</taxon>
        <taxon>Loteae</taxon>
        <taxon>Lotus</taxon>
    </lineage>
</organism>
<reference evidence="1" key="1">
    <citation type="submission" date="2012-05" db="EMBL/GenBank/DDBJ databases">
        <authorList>
            <person name="Krishnakumar V."/>
            <person name="Cheung F."/>
            <person name="Xiao Y."/>
            <person name="Chan A."/>
            <person name="Moskal W.A."/>
            <person name="Town C.D."/>
        </authorList>
    </citation>
    <scope>NUCLEOTIDE SEQUENCE</scope>
</reference>
<dbReference type="EMBL" id="BT143752">
    <property type="protein sequence ID" value="AFK43546.1"/>
    <property type="molecule type" value="mRNA"/>
</dbReference>